<proteinExistence type="predicted"/>
<evidence type="ECO:0000313" key="3">
    <source>
        <dbReference type="Proteomes" id="UP001152747"/>
    </source>
</evidence>
<keyword evidence="1" id="KW-0812">Transmembrane</keyword>
<gene>
    <name evidence="2" type="ORF">CAMP_LOCUS8131</name>
</gene>
<accession>A0A9P1MZ15</accession>
<dbReference type="EMBL" id="CANHGI010000003">
    <property type="protein sequence ID" value="CAI5445494.1"/>
    <property type="molecule type" value="Genomic_DNA"/>
</dbReference>
<dbReference type="AlphaFoldDB" id="A0A9P1MZ15"/>
<sequence length="81" mass="9686">MPKQEFTDFDLLAGPICFVFFLIGILAMSVCCFNYCYILKDDELTTLEIWAYKRKLNWRLGPHSRKTIENKMAERRFLEDK</sequence>
<comment type="caution">
    <text evidence="2">The sequence shown here is derived from an EMBL/GenBank/DDBJ whole genome shotgun (WGS) entry which is preliminary data.</text>
</comment>
<keyword evidence="1" id="KW-0472">Membrane</keyword>
<dbReference type="Proteomes" id="UP001152747">
    <property type="component" value="Unassembled WGS sequence"/>
</dbReference>
<organism evidence="2 3">
    <name type="scientific">Caenorhabditis angaria</name>
    <dbReference type="NCBI Taxonomy" id="860376"/>
    <lineage>
        <taxon>Eukaryota</taxon>
        <taxon>Metazoa</taxon>
        <taxon>Ecdysozoa</taxon>
        <taxon>Nematoda</taxon>
        <taxon>Chromadorea</taxon>
        <taxon>Rhabditida</taxon>
        <taxon>Rhabditina</taxon>
        <taxon>Rhabditomorpha</taxon>
        <taxon>Rhabditoidea</taxon>
        <taxon>Rhabditidae</taxon>
        <taxon>Peloderinae</taxon>
        <taxon>Caenorhabditis</taxon>
    </lineage>
</organism>
<evidence type="ECO:0000256" key="1">
    <source>
        <dbReference type="SAM" id="Phobius"/>
    </source>
</evidence>
<feature type="transmembrane region" description="Helical" evidence="1">
    <location>
        <begin position="12"/>
        <end position="37"/>
    </location>
</feature>
<dbReference type="Pfam" id="PF21525">
    <property type="entry name" value="Nlp36"/>
    <property type="match status" value="1"/>
</dbReference>
<protein>
    <submittedName>
        <fullName evidence="2">Uncharacterized protein</fullName>
    </submittedName>
</protein>
<dbReference type="OrthoDB" id="5786091at2759"/>
<evidence type="ECO:0000313" key="2">
    <source>
        <dbReference type="EMBL" id="CAI5445494.1"/>
    </source>
</evidence>
<reference evidence="2" key="1">
    <citation type="submission" date="2022-11" db="EMBL/GenBank/DDBJ databases">
        <authorList>
            <person name="Kikuchi T."/>
        </authorList>
    </citation>
    <scope>NUCLEOTIDE SEQUENCE</scope>
    <source>
        <strain evidence="2">PS1010</strain>
    </source>
</reference>
<keyword evidence="3" id="KW-1185">Reference proteome</keyword>
<name>A0A9P1MZ15_9PELO</name>
<keyword evidence="1" id="KW-1133">Transmembrane helix</keyword>